<dbReference type="Gene3D" id="3.30.1330.40">
    <property type="entry name" value="RutC-like"/>
    <property type="match status" value="1"/>
</dbReference>
<proteinExistence type="inferred from homology"/>
<dbReference type="Pfam" id="PF01042">
    <property type="entry name" value="Ribonuc_L-PSP"/>
    <property type="match status" value="1"/>
</dbReference>
<protein>
    <submittedName>
        <fullName evidence="2">Rid family detoxifying hydrolase</fullName>
    </submittedName>
</protein>
<dbReference type="GO" id="GO:0005829">
    <property type="term" value="C:cytosol"/>
    <property type="evidence" value="ECO:0007669"/>
    <property type="project" value="TreeGrafter"/>
</dbReference>
<dbReference type="CDD" id="cd00448">
    <property type="entry name" value="YjgF_YER057c_UK114_family"/>
    <property type="match status" value="1"/>
</dbReference>
<dbReference type="PANTHER" id="PTHR11803">
    <property type="entry name" value="2-IMINOBUTANOATE/2-IMINOPROPANOATE DEAMINASE RIDA"/>
    <property type="match status" value="1"/>
</dbReference>
<name>A0AAF0CWF8_9ENTE</name>
<evidence type="ECO:0000313" key="3">
    <source>
        <dbReference type="Proteomes" id="UP001179647"/>
    </source>
</evidence>
<dbReference type="NCBIfam" id="TIGR00004">
    <property type="entry name" value="Rid family detoxifying hydrolase"/>
    <property type="match status" value="1"/>
</dbReference>
<dbReference type="GO" id="GO:0019239">
    <property type="term" value="F:deaminase activity"/>
    <property type="evidence" value="ECO:0007669"/>
    <property type="project" value="TreeGrafter"/>
</dbReference>
<keyword evidence="3" id="KW-1185">Reference proteome</keyword>
<gene>
    <name evidence="2" type="ORF">OL234_04395</name>
</gene>
<accession>A0AAF0CWF8</accession>
<dbReference type="InterPro" id="IPR019897">
    <property type="entry name" value="RidA_CS"/>
</dbReference>
<dbReference type="InterPro" id="IPR006175">
    <property type="entry name" value="YjgF/YER057c/UK114"/>
</dbReference>
<dbReference type="FunFam" id="3.30.1330.40:FF:000001">
    <property type="entry name" value="L-PSP family endoribonuclease"/>
    <property type="match status" value="1"/>
</dbReference>
<comment type="similarity">
    <text evidence="1">Belongs to the RutC family.</text>
</comment>
<organism evidence="2 3">
    <name type="scientific">Vagococcus intermedius</name>
    <dbReference type="NCBI Taxonomy" id="2991418"/>
    <lineage>
        <taxon>Bacteria</taxon>
        <taxon>Bacillati</taxon>
        <taxon>Bacillota</taxon>
        <taxon>Bacilli</taxon>
        <taxon>Lactobacillales</taxon>
        <taxon>Enterococcaceae</taxon>
        <taxon>Vagococcus</taxon>
    </lineage>
</organism>
<dbReference type="PANTHER" id="PTHR11803:SF39">
    <property type="entry name" value="2-IMINOBUTANOATE_2-IMINOPROPANOATE DEAMINASE"/>
    <property type="match status" value="1"/>
</dbReference>
<dbReference type="EMBL" id="CP110232">
    <property type="protein sequence ID" value="WEG74141.1"/>
    <property type="molecule type" value="Genomic_DNA"/>
</dbReference>
<sequence>MGKIPAAIGPYSVYREVGDLVFVSGQLPVDGNTGEFPSSEFESQIKQVMENMKLVLEEMGANFDQVVKTTCFLKDLNDFGVFNEVYGSYFGTEFPARSAFQVAKLPKDALVEIEFIVNKGA</sequence>
<evidence type="ECO:0000256" key="1">
    <source>
        <dbReference type="ARBA" id="ARBA00010552"/>
    </source>
</evidence>
<dbReference type="RefSeq" id="WP_275469940.1">
    <property type="nucleotide sequence ID" value="NZ_CP110232.1"/>
</dbReference>
<dbReference type="Proteomes" id="UP001179647">
    <property type="component" value="Chromosome"/>
</dbReference>
<evidence type="ECO:0000313" key="2">
    <source>
        <dbReference type="EMBL" id="WEG74141.1"/>
    </source>
</evidence>
<dbReference type="AlphaFoldDB" id="A0AAF0CWF8"/>
<reference evidence="2" key="1">
    <citation type="submission" date="2022-10" db="EMBL/GenBank/DDBJ databases">
        <title>Vagococcus sp. isolated from poultry meat.</title>
        <authorList>
            <person name="Johansson P."/>
            <person name="Bjorkroth J."/>
        </authorList>
    </citation>
    <scope>NUCLEOTIDE SEQUENCE</scope>
    <source>
        <strain evidence="2">STAA11</strain>
    </source>
</reference>
<dbReference type="PROSITE" id="PS01094">
    <property type="entry name" value="UPF0076"/>
    <property type="match status" value="1"/>
</dbReference>
<dbReference type="SUPFAM" id="SSF55298">
    <property type="entry name" value="YjgF-like"/>
    <property type="match status" value="1"/>
</dbReference>
<dbReference type="InterPro" id="IPR006056">
    <property type="entry name" value="RidA"/>
</dbReference>
<dbReference type="KEGG" id="vie:OL234_04395"/>
<dbReference type="InterPro" id="IPR035959">
    <property type="entry name" value="RutC-like_sf"/>
</dbReference>
<keyword evidence="2" id="KW-0378">Hydrolase</keyword>